<evidence type="ECO:0000313" key="2">
    <source>
        <dbReference type="EMBL" id="QSI78869.1"/>
    </source>
</evidence>
<dbReference type="RefSeq" id="WP_206256212.1">
    <property type="nucleotide sequence ID" value="NZ_CP071060.1"/>
</dbReference>
<keyword evidence="3" id="KW-1185">Reference proteome</keyword>
<organism evidence="2 3">
    <name type="scientific">Niveibacterium microcysteis</name>
    <dbReference type="NCBI Taxonomy" id="2811415"/>
    <lineage>
        <taxon>Bacteria</taxon>
        <taxon>Pseudomonadati</taxon>
        <taxon>Pseudomonadota</taxon>
        <taxon>Betaproteobacteria</taxon>
        <taxon>Rhodocyclales</taxon>
        <taxon>Rhodocyclaceae</taxon>
        <taxon>Niveibacterium</taxon>
    </lineage>
</organism>
<evidence type="ECO:0000256" key="1">
    <source>
        <dbReference type="SAM" id="SignalP"/>
    </source>
</evidence>
<accession>A0ABX7MBU7</accession>
<feature type="chain" id="PRO_5045933977" evidence="1">
    <location>
        <begin position="26"/>
        <end position="190"/>
    </location>
</feature>
<keyword evidence="1" id="KW-0732">Signal</keyword>
<feature type="signal peptide" evidence="1">
    <location>
        <begin position="1"/>
        <end position="25"/>
    </location>
</feature>
<dbReference type="EMBL" id="CP071060">
    <property type="protein sequence ID" value="QSI78869.1"/>
    <property type="molecule type" value="Genomic_DNA"/>
</dbReference>
<sequence length="190" mass="20062">MKSIVRNALRCAALALSLSGTVAVADGGTAMMTDPLLGLSFSPDTVRFPTWQDSHATRRDLGSGRKWVFGCAQSGDASTCVIAGMRTVKSDGGGEAVSEPDFGAVVYRRGTMQQVLGTPDRMFDAKPIVSERVRKALLNDAVARYIRAFGGQQALQAQINAQRLTREALPAPTAEALQAGGITVPAEAPR</sequence>
<proteinExistence type="predicted"/>
<gene>
    <name evidence="2" type="ORF">JY500_09765</name>
</gene>
<reference evidence="2 3" key="1">
    <citation type="submission" date="2021-02" db="EMBL/GenBank/DDBJ databases">
        <title>Niveibacterium changnyeongensis HC41.</title>
        <authorList>
            <person name="Kang M."/>
        </authorList>
    </citation>
    <scope>NUCLEOTIDE SEQUENCE [LARGE SCALE GENOMIC DNA]</scope>
    <source>
        <strain evidence="2 3">HC41</strain>
    </source>
</reference>
<dbReference type="Proteomes" id="UP000663570">
    <property type="component" value="Chromosome"/>
</dbReference>
<name>A0ABX7MBU7_9RHOO</name>
<protein>
    <submittedName>
        <fullName evidence="2">Uncharacterized protein</fullName>
    </submittedName>
</protein>
<evidence type="ECO:0000313" key="3">
    <source>
        <dbReference type="Proteomes" id="UP000663570"/>
    </source>
</evidence>